<evidence type="ECO:0000313" key="3">
    <source>
        <dbReference type="Proteomes" id="UP000199636"/>
    </source>
</evidence>
<dbReference type="OrthoDB" id="4760162at2"/>
<keyword evidence="1" id="KW-0812">Transmembrane</keyword>
<feature type="transmembrane region" description="Helical" evidence="1">
    <location>
        <begin position="181"/>
        <end position="202"/>
    </location>
</feature>
<protein>
    <recommendedName>
        <fullName evidence="4">DUF4239 domain-containing protein</fullName>
    </recommendedName>
</protein>
<name>A0A1G8FSV6_9PSED</name>
<feature type="transmembrane region" description="Helical" evidence="1">
    <location>
        <begin position="208"/>
        <end position="226"/>
    </location>
</feature>
<proteinExistence type="predicted"/>
<sequence>MNHLLVATIVFVCLFGSALLGSLLRRCLPTHHLSEDSISVVKLATGLIATMAALVLGLLVSSAKGTFDTANAQLVGAAAKVIQFDRTLSQYGTETEEIRGLLKHNFAAVLQVLESRDSAQLALLDKEPAVSRAEDLQRRVQALLPATDAQRQLKARALQLMDEVFAMRWLTLLQANGSIPLPMLAILVVWICVIFATFGLFAPGNGTIMAVVGMCALSVASSVLLVEELNRPLDGLISVSLEPMRHSLSRLGE</sequence>
<dbReference type="STRING" id="428992.SAMN05216272_103436"/>
<evidence type="ECO:0000313" key="2">
    <source>
        <dbReference type="EMBL" id="SDH85238.1"/>
    </source>
</evidence>
<reference evidence="3" key="1">
    <citation type="submission" date="2016-10" db="EMBL/GenBank/DDBJ databases">
        <authorList>
            <person name="Varghese N."/>
            <person name="Submissions S."/>
        </authorList>
    </citation>
    <scope>NUCLEOTIDE SEQUENCE [LARGE SCALE GENOMIC DNA]</scope>
    <source>
        <strain evidence="3">CCM 7469</strain>
    </source>
</reference>
<evidence type="ECO:0008006" key="4">
    <source>
        <dbReference type="Google" id="ProtNLM"/>
    </source>
</evidence>
<gene>
    <name evidence="2" type="ORF">SAMN05216272_103436</name>
</gene>
<accession>A0A1G8FSV6</accession>
<keyword evidence="3" id="KW-1185">Reference proteome</keyword>
<organism evidence="2 3">
    <name type="scientific">Pseudomonas panipatensis</name>
    <dbReference type="NCBI Taxonomy" id="428992"/>
    <lineage>
        <taxon>Bacteria</taxon>
        <taxon>Pseudomonadati</taxon>
        <taxon>Pseudomonadota</taxon>
        <taxon>Gammaproteobacteria</taxon>
        <taxon>Pseudomonadales</taxon>
        <taxon>Pseudomonadaceae</taxon>
        <taxon>Pseudomonas</taxon>
    </lineage>
</organism>
<keyword evidence="1" id="KW-1133">Transmembrane helix</keyword>
<keyword evidence="1" id="KW-0472">Membrane</keyword>
<dbReference type="InterPro" id="IPR025333">
    <property type="entry name" value="DUF4239"/>
</dbReference>
<dbReference type="Pfam" id="PF14023">
    <property type="entry name" value="Bestrophin-like"/>
    <property type="match status" value="1"/>
</dbReference>
<dbReference type="AlphaFoldDB" id="A0A1G8FSV6"/>
<dbReference type="RefSeq" id="WP_090262402.1">
    <property type="nucleotide sequence ID" value="NZ_FNDS01000003.1"/>
</dbReference>
<dbReference type="EMBL" id="FNDS01000003">
    <property type="protein sequence ID" value="SDH85238.1"/>
    <property type="molecule type" value="Genomic_DNA"/>
</dbReference>
<dbReference type="Proteomes" id="UP000199636">
    <property type="component" value="Unassembled WGS sequence"/>
</dbReference>
<evidence type="ECO:0000256" key="1">
    <source>
        <dbReference type="SAM" id="Phobius"/>
    </source>
</evidence>
<feature type="transmembrane region" description="Helical" evidence="1">
    <location>
        <begin position="44"/>
        <end position="63"/>
    </location>
</feature>